<dbReference type="NCBIfam" id="NF038128">
    <property type="entry name" value="choice_anch_J"/>
    <property type="match status" value="1"/>
</dbReference>
<proteinExistence type="predicted"/>
<evidence type="ECO:0000256" key="1">
    <source>
        <dbReference type="ARBA" id="ARBA00022729"/>
    </source>
</evidence>
<accession>A0A1B8ZR73</accession>
<name>A0A1B8ZR73_9FLAO</name>
<dbReference type="OrthoDB" id="951108at2"/>
<gene>
    <name evidence="7" type="ORF">BBI00_06915</name>
    <name evidence="6" type="ORF">V2E39_04510</name>
</gene>
<sequence length="447" mass="48210">MRKILLLATFVALPVLGYSQIFQEDFDGNGPGIAAWTTIDADGLTPASGVDFITNGWNRIDRDGTDGGFGGPAGNYAAMSTSWYTPAGTSNDWLISPQIAISGASPTLYWDVKAQDPDYPDGYKIMLSPTGGNTVADFTVELYNTAGENSWWTSRALSLTPYIGQNVRIAFVNNSNDKFMLIVDNIKVDYTYVEPPITYCGPLSFIDIFGDPADEPITLVNFAGINNVTSNALGTGTSHEYFLSQTATVTQGQSYDITLKGNTGGNWENSFVVFIDWNQNGTLDDAGEVYEVTQTIQNSNGTDAIQAVHSITVPANALPGNTRMRVKKLYGTIDDDPSLTAPCIGGAYGQAEDYTVNVLASSLATHEVTKKNASFRVYPNPVTQILNIDSQEKIQSVSVFDATGRNVLSSEVNQAKYNVDLSKLTSGTYIVTVKTENGSQSAKVIKK</sequence>
<evidence type="ECO:0000313" key="6">
    <source>
        <dbReference type="EMBL" id="MEE6126649.1"/>
    </source>
</evidence>
<keyword evidence="9" id="KW-1185">Reference proteome</keyword>
<dbReference type="InterPro" id="IPR026444">
    <property type="entry name" value="Secre_tail"/>
</dbReference>
<reference evidence="8" key="2">
    <citation type="submission" date="2016-07" db="EMBL/GenBank/DDBJ databases">
        <authorList>
            <person name="Florea S."/>
            <person name="Webb J.S."/>
            <person name="Jaromczyk J."/>
            <person name="Schardl C.L."/>
        </authorList>
    </citation>
    <scope>NUCLEOTIDE SEQUENCE [LARGE SCALE GENOMIC DNA]</scope>
    <source>
        <strain evidence="8">CC-VM-7</strain>
    </source>
</reference>
<dbReference type="Pfam" id="PF18962">
    <property type="entry name" value="Por_Secre_tail"/>
    <property type="match status" value="1"/>
</dbReference>
<dbReference type="InterPro" id="IPR011628">
    <property type="entry name" value="Cleaved_adhesin"/>
</dbReference>
<dbReference type="STRING" id="651561.BBI00_06915"/>
<feature type="domain" description="GEVED" evidence="5">
    <location>
        <begin position="271"/>
        <end position="357"/>
    </location>
</feature>
<feature type="chain" id="PRO_5008620995" evidence="2">
    <location>
        <begin position="18"/>
        <end position="447"/>
    </location>
</feature>
<evidence type="ECO:0000313" key="8">
    <source>
        <dbReference type="Proteomes" id="UP000093432"/>
    </source>
</evidence>
<comment type="caution">
    <text evidence="7">The sequence shown here is derived from an EMBL/GenBank/DDBJ whole genome shotgun (WGS) entry which is preliminary data.</text>
</comment>
<reference evidence="6 9" key="3">
    <citation type="submission" date="2024-01" db="EMBL/GenBank/DDBJ databases">
        <title>Whole genome of Chryseobacterium arthrosphaerae NNCa 2741.</title>
        <authorList>
            <person name="Boriskina E.V."/>
            <person name="Gordinskaya N.A."/>
            <person name="Kropotov V.S."/>
            <person name="Alekseeva A.E."/>
            <person name="Makhova M.A."/>
            <person name="Kryazhev D.V."/>
            <person name="Shkurkina I.S."/>
        </authorList>
    </citation>
    <scope>NUCLEOTIDE SEQUENCE [LARGE SCALE GENOMIC DNA]</scope>
    <source>
        <strain evidence="6 9">NNCa 2741</strain>
    </source>
</reference>
<dbReference type="EMBL" id="MAYG01000001">
    <property type="protein sequence ID" value="OCA74086.1"/>
    <property type="molecule type" value="Genomic_DNA"/>
</dbReference>
<reference evidence="7" key="1">
    <citation type="submission" date="2016-07" db="EMBL/GenBank/DDBJ databases">
        <authorList>
            <person name="Jeong J.-J."/>
            <person name="Kim D.W."/>
            <person name="Sang M.K."/>
            <person name="Choi I.-G."/>
            <person name="Kim K.D."/>
        </authorList>
    </citation>
    <scope>NUCLEOTIDE SEQUENCE</scope>
    <source>
        <strain evidence="7">CC-VM-7</strain>
    </source>
</reference>
<dbReference type="AlphaFoldDB" id="A0A1B8ZR73"/>
<organism evidence="7 8">
    <name type="scientific">Chryseobacterium arthrosphaerae</name>
    <dbReference type="NCBI Taxonomy" id="651561"/>
    <lineage>
        <taxon>Bacteria</taxon>
        <taxon>Pseudomonadati</taxon>
        <taxon>Bacteroidota</taxon>
        <taxon>Flavobacteriia</taxon>
        <taxon>Flavobacteriales</taxon>
        <taxon>Weeksellaceae</taxon>
        <taxon>Chryseobacterium group</taxon>
        <taxon>Chryseobacterium</taxon>
    </lineage>
</organism>
<dbReference type="KEGG" id="carh:EGY05_10345"/>
<protein>
    <submittedName>
        <fullName evidence="6">Choice-of-anchor J domain-containing protein</fullName>
    </submittedName>
</protein>
<feature type="domain" description="Cleaved adhesin" evidence="3">
    <location>
        <begin position="29"/>
        <end position="146"/>
    </location>
</feature>
<dbReference type="Proteomes" id="UP000093432">
    <property type="component" value="Unassembled WGS sequence"/>
</dbReference>
<evidence type="ECO:0000259" key="4">
    <source>
        <dbReference type="Pfam" id="PF18962"/>
    </source>
</evidence>
<evidence type="ECO:0000256" key="2">
    <source>
        <dbReference type="SAM" id="SignalP"/>
    </source>
</evidence>
<evidence type="ECO:0000259" key="3">
    <source>
        <dbReference type="Pfam" id="PF07675"/>
    </source>
</evidence>
<evidence type="ECO:0000313" key="7">
    <source>
        <dbReference type="EMBL" id="OCA74086.1"/>
    </source>
</evidence>
<evidence type="ECO:0000259" key="5">
    <source>
        <dbReference type="Pfam" id="PF20009"/>
    </source>
</evidence>
<dbReference type="RefSeq" id="WP_065398079.1">
    <property type="nucleotide sequence ID" value="NZ_CP033811.1"/>
</dbReference>
<dbReference type="Pfam" id="PF07675">
    <property type="entry name" value="Cleaved_Adhesin"/>
    <property type="match status" value="1"/>
</dbReference>
<dbReference type="Proteomes" id="UP001350005">
    <property type="component" value="Unassembled WGS sequence"/>
</dbReference>
<dbReference type="Gene3D" id="2.60.120.200">
    <property type="match status" value="1"/>
</dbReference>
<keyword evidence="1 2" id="KW-0732">Signal</keyword>
<feature type="signal peptide" evidence="2">
    <location>
        <begin position="1"/>
        <end position="17"/>
    </location>
</feature>
<dbReference type="EMBL" id="JAZGJU010000007">
    <property type="protein sequence ID" value="MEE6126649.1"/>
    <property type="molecule type" value="Genomic_DNA"/>
</dbReference>
<evidence type="ECO:0000313" key="9">
    <source>
        <dbReference type="Proteomes" id="UP001350005"/>
    </source>
</evidence>
<dbReference type="NCBIfam" id="TIGR04183">
    <property type="entry name" value="Por_Secre_tail"/>
    <property type="match status" value="1"/>
</dbReference>
<feature type="domain" description="Secretion system C-terminal sorting" evidence="4">
    <location>
        <begin position="377"/>
        <end position="445"/>
    </location>
</feature>
<dbReference type="Pfam" id="PF20009">
    <property type="entry name" value="GEVED"/>
    <property type="match status" value="1"/>
</dbReference>
<dbReference type="InterPro" id="IPR045474">
    <property type="entry name" value="GEVED"/>
</dbReference>